<dbReference type="PROSITE" id="PS51332">
    <property type="entry name" value="B12_BINDING"/>
    <property type="match status" value="1"/>
</dbReference>
<dbReference type="GO" id="GO:0046653">
    <property type="term" value="P:tetrahydrofolate metabolic process"/>
    <property type="evidence" value="ECO:0007669"/>
    <property type="project" value="TreeGrafter"/>
</dbReference>
<keyword evidence="2" id="KW-0479">Metal-binding</keyword>
<evidence type="ECO:0000259" key="5">
    <source>
        <dbReference type="PROSITE" id="PS51337"/>
    </source>
</evidence>
<evidence type="ECO:0000256" key="3">
    <source>
        <dbReference type="ARBA" id="ARBA00023285"/>
    </source>
</evidence>
<dbReference type="Proteomes" id="UP000310760">
    <property type="component" value="Unassembled WGS sequence"/>
</dbReference>
<dbReference type="GO" id="GO:0005829">
    <property type="term" value="C:cytosol"/>
    <property type="evidence" value="ECO:0007669"/>
    <property type="project" value="TreeGrafter"/>
</dbReference>
<dbReference type="SUPFAM" id="SSF52242">
    <property type="entry name" value="Cobalamin (vitamin B12)-binding domain"/>
    <property type="match status" value="1"/>
</dbReference>
<name>A0A4S2FSF5_9BACT</name>
<feature type="domain" description="B12-binding N-terminal" evidence="5">
    <location>
        <begin position="1"/>
        <end position="88"/>
    </location>
</feature>
<evidence type="ECO:0000256" key="2">
    <source>
        <dbReference type="ARBA" id="ARBA00022723"/>
    </source>
</evidence>
<dbReference type="InterPro" id="IPR003759">
    <property type="entry name" value="Cbl-bd_cap"/>
</dbReference>
<dbReference type="AlphaFoldDB" id="A0A4S2FSF5"/>
<gene>
    <name evidence="6" type="ORF">E5339_04680</name>
</gene>
<dbReference type="Pfam" id="PF02310">
    <property type="entry name" value="B12-binding"/>
    <property type="match status" value="1"/>
</dbReference>
<organism evidence="6 7">
    <name type="scientific">Phocaeicola sartorii</name>
    <dbReference type="NCBI Taxonomy" id="671267"/>
    <lineage>
        <taxon>Bacteria</taxon>
        <taxon>Pseudomonadati</taxon>
        <taxon>Bacteroidota</taxon>
        <taxon>Bacteroidia</taxon>
        <taxon>Bacteroidales</taxon>
        <taxon>Bacteroidaceae</taxon>
        <taxon>Phocaeicola</taxon>
    </lineage>
</organism>
<sequence>MESLDSLYTAILKGQLEEAVRLTNEAVSSAIPPQTIIDNYMTKAMEEVGRRFENHQAFVPELLLAGRAMKGALEVLKPHLSGGASSHIGKIVIGTVKGDLHDIGKNLVASMMEGCGFEVINLGIDISSEKFIQAVKEHKPDILCMSALLTTTMSYMEEVIEALKIAGIRDQVKVMVGGAPVSESFARQIGADGYTENANAAVCLAKTFVA</sequence>
<dbReference type="SUPFAM" id="SSF47644">
    <property type="entry name" value="Methionine synthase domain"/>
    <property type="match status" value="1"/>
</dbReference>
<dbReference type="PROSITE" id="PS51337">
    <property type="entry name" value="B12_BINDING_NTER"/>
    <property type="match status" value="1"/>
</dbReference>
<dbReference type="Pfam" id="PF02607">
    <property type="entry name" value="B12-binding_2"/>
    <property type="match status" value="1"/>
</dbReference>
<dbReference type="CDD" id="cd02070">
    <property type="entry name" value="corrinoid_protein_B12-BD"/>
    <property type="match status" value="1"/>
</dbReference>
<dbReference type="GO" id="GO:0031419">
    <property type="term" value="F:cobalamin binding"/>
    <property type="evidence" value="ECO:0007669"/>
    <property type="project" value="InterPro"/>
</dbReference>
<dbReference type="InterPro" id="IPR036724">
    <property type="entry name" value="Cobalamin-bd_sf"/>
</dbReference>
<evidence type="ECO:0000256" key="1">
    <source>
        <dbReference type="ARBA" id="ARBA00010854"/>
    </source>
</evidence>
<dbReference type="Gene3D" id="1.10.1240.10">
    <property type="entry name" value="Methionine synthase domain"/>
    <property type="match status" value="1"/>
</dbReference>
<reference evidence="6 7" key="1">
    <citation type="submission" date="2019-04" db="EMBL/GenBank/DDBJ databases">
        <title>Microbes associate with the intestines of laboratory mice.</title>
        <authorList>
            <person name="Navarre W."/>
            <person name="Wong E."/>
            <person name="Huang K."/>
            <person name="Tropini C."/>
            <person name="Ng K."/>
            <person name="Yu B."/>
        </authorList>
    </citation>
    <scope>NUCLEOTIDE SEQUENCE [LARGE SCALE GENOMIC DNA]</scope>
    <source>
        <strain evidence="6 7">NM22_B1</strain>
    </source>
</reference>
<feature type="domain" description="B12-binding" evidence="4">
    <location>
        <begin position="88"/>
        <end position="210"/>
    </location>
</feature>
<accession>A0A4S2FSF5</accession>
<comment type="similarity">
    <text evidence="1">Belongs to the methylamine corrinoid protein family.</text>
</comment>
<evidence type="ECO:0000313" key="6">
    <source>
        <dbReference type="EMBL" id="TGY72151.1"/>
    </source>
</evidence>
<dbReference type="InterPro" id="IPR006158">
    <property type="entry name" value="Cobalamin-bd"/>
</dbReference>
<dbReference type="InterPro" id="IPR036594">
    <property type="entry name" value="Meth_synthase_dom"/>
</dbReference>
<dbReference type="GO" id="GO:0046872">
    <property type="term" value="F:metal ion binding"/>
    <property type="evidence" value="ECO:0007669"/>
    <property type="project" value="UniProtKB-KW"/>
</dbReference>
<dbReference type="GO" id="GO:0008705">
    <property type="term" value="F:methionine synthase activity"/>
    <property type="evidence" value="ECO:0007669"/>
    <property type="project" value="TreeGrafter"/>
</dbReference>
<dbReference type="PANTHER" id="PTHR45833">
    <property type="entry name" value="METHIONINE SYNTHASE"/>
    <property type="match status" value="1"/>
</dbReference>
<dbReference type="GO" id="GO:0050667">
    <property type="term" value="P:homocysteine metabolic process"/>
    <property type="evidence" value="ECO:0007669"/>
    <property type="project" value="TreeGrafter"/>
</dbReference>
<dbReference type="SMART" id="SM01018">
    <property type="entry name" value="B12-binding_2"/>
    <property type="match status" value="1"/>
</dbReference>
<evidence type="ECO:0000259" key="4">
    <source>
        <dbReference type="PROSITE" id="PS51332"/>
    </source>
</evidence>
<dbReference type="Gene3D" id="3.40.50.280">
    <property type="entry name" value="Cobalamin-binding domain"/>
    <property type="match status" value="1"/>
</dbReference>
<comment type="caution">
    <text evidence="6">The sequence shown here is derived from an EMBL/GenBank/DDBJ whole genome shotgun (WGS) entry which is preliminary data.</text>
</comment>
<keyword evidence="3" id="KW-0170">Cobalt</keyword>
<proteinExistence type="inferred from homology"/>
<dbReference type="FunFam" id="3.40.50.280:FF:000003">
    <property type="entry name" value="Dimethylamine methyltransferase corrinoid protein"/>
    <property type="match status" value="1"/>
</dbReference>
<protein>
    <submittedName>
        <fullName evidence="6">Cobalamin-binding protein</fullName>
    </submittedName>
</protein>
<evidence type="ECO:0000313" key="7">
    <source>
        <dbReference type="Proteomes" id="UP000310760"/>
    </source>
</evidence>
<dbReference type="InterPro" id="IPR050554">
    <property type="entry name" value="Met_Synthase/Corrinoid"/>
</dbReference>
<dbReference type="PANTHER" id="PTHR45833:SF1">
    <property type="entry name" value="METHIONINE SYNTHASE"/>
    <property type="match status" value="1"/>
</dbReference>
<dbReference type="EMBL" id="SRYJ01000007">
    <property type="protein sequence ID" value="TGY72151.1"/>
    <property type="molecule type" value="Genomic_DNA"/>
</dbReference>